<name>A0A1G6XN71_9ACTN</name>
<organism evidence="2 3">
    <name type="scientific">Glycomyces harbinensis</name>
    <dbReference type="NCBI Taxonomy" id="58114"/>
    <lineage>
        <taxon>Bacteria</taxon>
        <taxon>Bacillati</taxon>
        <taxon>Actinomycetota</taxon>
        <taxon>Actinomycetes</taxon>
        <taxon>Glycomycetales</taxon>
        <taxon>Glycomycetaceae</taxon>
        <taxon>Glycomyces</taxon>
    </lineage>
</organism>
<dbReference type="Proteomes" id="UP000198949">
    <property type="component" value="Unassembled WGS sequence"/>
</dbReference>
<dbReference type="InterPro" id="IPR000157">
    <property type="entry name" value="TIR_dom"/>
</dbReference>
<dbReference type="STRING" id="58114.SAMN05216270_107225"/>
<evidence type="ECO:0000259" key="1">
    <source>
        <dbReference type="Pfam" id="PF13676"/>
    </source>
</evidence>
<dbReference type="Gene3D" id="3.40.50.10140">
    <property type="entry name" value="Toll/interleukin-1 receptor homology (TIR) domain"/>
    <property type="match status" value="1"/>
</dbReference>
<sequence length="206" mass="22506">MLEIQKALQSSDRLIAVLSPDYLAAGFPQPEWAAMFAEDAKGETKRLVPVMVRQCEPEGPLGPIVQIRIQGLESADATQKLLAGVSAYRARPTTPPMFPGPVCLIPGATGNEPTAPAERLIWRRLPFPPEVHWRNELDNRLPNQGGHESVELHLVPDGDDARSQVSELTDLKTALPEHVRRHGVFSATGALEVLVDGTKNWFLVAG</sequence>
<accession>A0A1G6XN71</accession>
<dbReference type="Pfam" id="PF13676">
    <property type="entry name" value="TIR_2"/>
    <property type="match status" value="1"/>
</dbReference>
<feature type="domain" description="TIR" evidence="1">
    <location>
        <begin position="3"/>
        <end position="81"/>
    </location>
</feature>
<evidence type="ECO:0000313" key="2">
    <source>
        <dbReference type="EMBL" id="SDD78716.1"/>
    </source>
</evidence>
<proteinExistence type="predicted"/>
<gene>
    <name evidence="2" type="ORF">SAMN05216270_107225</name>
</gene>
<evidence type="ECO:0000313" key="3">
    <source>
        <dbReference type="Proteomes" id="UP000198949"/>
    </source>
</evidence>
<reference evidence="3" key="1">
    <citation type="submission" date="2016-10" db="EMBL/GenBank/DDBJ databases">
        <authorList>
            <person name="Varghese N."/>
            <person name="Submissions S."/>
        </authorList>
    </citation>
    <scope>NUCLEOTIDE SEQUENCE [LARGE SCALE GENOMIC DNA]</scope>
    <source>
        <strain evidence="3">CGMCC 4.3516</strain>
    </source>
</reference>
<keyword evidence="3" id="KW-1185">Reference proteome</keyword>
<dbReference type="GO" id="GO:0007165">
    <property type="term" value="P:signal transduction"/>
    <property type="evidence" value="ECO:0007669"/>
    <property type="project" value="InterPro"/>
</dbReference>
<dbReference type="SUPFAM" id="SSF52200">
    <property type="entry name" value="Toll/Interleukin receptor TIR domain"/>
    <property type="match status" value="1"/>
</dbReference>
<dbReference type="AlphaFoldDB" id="A0A1G6XN71"/>
<protein>
    <submittedName>
        <fullName evidence="2">TIR domain-containing protein</fullName>
    </submittedName>
</protein>
<dbReference type="EMBL" id="FNAD01000007">
    <property type="protein sequence ID" value="SDD78716.1"/>
    <property type="molecule type" value="Genomic_DNA"/>
</dbReference>
<dbReference type="InterPro" id="IPR035897">
    <property type="entry name" value="Toll_tir_struct_dom_sf"/>
</dbReference>